<organism evidence="4 5">
    <name type="scientific">Corynebacterium guangdongense</name>
    <dbReference type="NCBI Taxonomy" id="1783348"/>
    <lineage>
        <taxon>Bacteria</taxon>
        <taxon>Bacillati</taxon>
        <taxon>Actinomycetota</taxon>
        <taxon>Actinomycetes</taxon>
        <taxon>Mycobacteriales</taxon>
        <taxon>Corynebacteriaceae</taxon>
        <taxon>Corynebacterium</taxon>
    </lineage>
</organism>
<keyword evidence="1" id="KW-0808">Transferase</keyword>
<reference evidence="4" key="1">
    <citation type="submission" date="2023-07" db="EMBL/GenBank/DDBJ databases">
        <title>Sequencing the genomes of 1000 actinobacteria strains.</title>
        <authorList>
            <person name="Klenk H.-P."/>
        </authorList>
    </citation>
    <scope>NUCLEOTIDE SEQUENCE</scope>
    <source>
        <strain evidence="4">DSM 107476</strain>
    </source>
</reference>
<dbReference type="CDD" id="cd04301">
    <property type="entry name" value="NAT_SF"/>
    <property type="match status" value="1"/>
</dbReference>
<evidence type="ECO:0000313" key="5">
    <source>
        <dbReference type="Proteomes" id="UP001180840"/>
    </source>
</evidence>
<gene>
    <name evidence="4" type="ORF">J2S39_000438</name>
</gene>
<dbReference type="SUPFAM" id="SSF55729">
    <property type="entry name" value="Acyl-CoA N-acyltransferases (Nat)"/>
    <property type="match status" value="1"/>
</dbReference>
<dbReference type="InterPro" id="IPR050832">
    <property type="entry name" value="Bact_Acetyltransf"/>
</dbReference>
<dbReference type="PANTHER" id="PTHR43877">
    <property type="entry name" value="AMINOALKYLPHOSPHONATE N-ACETYLTRANSFERASE-RELATED-RELATED"/>
    <property type="match status" value="1"/>
</dbReference>
<evidence type="ECO:0000256" key="2">
    <source>
        <dbReference type="ARBA" id="ARBA00023315"/>
    </source>
</evidence>
<accession>A0ABU1ZV01</accession>
<feature type="domain" description="N-acetyltransferase" evidence="3">
    <location>
        <begin position="17"/>
        <end position="174"/>
    </location>
</feature>
<evidence type="ECO:0000256" key="1">
    <source>
        <dbReference type="ARBA" id="ARBA00022679"/>
    </source>
</evidence>
<keyword evidence="5" id="KW-1185">Reference proteome</keyword>
<dbReference type="Proteomes" id="UP001180840">
    <property type="component" value="Unassembled WGS sequence"/>
</dbReference>
<keyword evidence="2" id="KW-0012">Acyltransferase</keyword>
<comment type="caution">
    <text evidence="4">The sequence shown here is derived from an EMBL/GenBank/DDBJ whole genome shotgun (WGS) entry which is preliminary data.</text>
</comment>
<name>A0ABU1ZV01_9CORY</name>
<dbReference type="RefSeq" id="WP_290197758.1">
    <property type="nucleotide sequence ID" value="NZ_CP047654.1"/>
</dbReference>
<protein>
    <submittedName>
        <fullName evidence="4">GNAT superfamily N-acetyltransferase</fullName>
    </submittedName>
</protein>
<dbReference type="InterPro" id="IPR016181">
    <property type="entry name" value="Acyl_CoA_acyltransferase"/>
</dbReference>
<sequence length="174" mass="19432">MPEHLIRRTTTSCGDVATLKSVAERAFVGAFAGHIPDADMRRYFDTAYSPETLTREVADPDADVFFLEAGGETLGYIKVNVGDAQTEPMGDECAELQRIYLLPEAVGGGYGSALMAKAVDVARAWGRSRMWLGVWDRNETALRFYRAKGFERVGEHWFSTGFSRQLDWILARDI</sequence>
<evidence type="ECO:0000313" key="4">
    <source>
        <dbReference type="EMBL" id="MDR7328762.1"/>
    </source>
</evidence>
<dbReference type="Pfam" id="PF00583">
    <property type="entry name" value="Acetyltransf_1"/>
    <property type="match status" value="1"/>
</dbReference>
<dbReference type="PROSITE" id="PS51186">
    <property type="entry name" value="GNAT"/>
    <property type="match status" value="1"/>
</dbReference>
<evidence type="ECO:0000259" key="3">
    <source>
        <dbReference type="PROSITE" id="PS51186"/>
    </source>
</evidence>
<dbReference type="EMBL" id="JAVDXZ010000001">
    <property type="protein sequence ID" value="MDR7328762.1"/>
    <property type="molecule type" value="Genomic_DNA"/>
</dbReference>
<dbReference type="InterPro" id="IPR000182">
    <property type="entry name" value="GNAT_dom"/>
</dbReference>
<dbReference type="Gene3D" id="3.40.630.30">
    <property type="match status" value="1"/>
</dbReference>
<proteinExistence type="predicted"/>